<reference evidence="3" key="1">
    <citation type="submission" date="2020-05" db="EMBL/GenBank/DDBJ databases">
        <authorList>
            <person name="Chiriac C."/>
            <person name="Salcher M."/>
            <person name="Ghai R."/>
            <person name="Kavagutti S V."/>
        </authorList>
    </citation>
    <scope>NUCLEOTIDE SEQUENCE</scope>
</reference>
<protein>
    <submittedName>
        <fullName evidence="3">Unannotated protein</fullName>
    </submittedName>
</protein>
<evidence type="ECO:0000256" key="1">
    <source>
        <dbReference type="SAM" id="MobiDB-lite"/>
    </source>
</evidence>
<dbReference type="EMBL" id="CAFBPN010000146">
    <property type="protein sequence ID" value="CAB5031145.1"/>
    <property type="molecule type" value="Genomic_DNA"/>
</dbReference>
<proteinExistence type="predicted"/>
<dbReference type="AlphaFoldDB" id="A0A6J7UJX8"/>
<feature type="region of interest" description="Disordered" evidence="1">
    <location>
        <begin position="1"/>
        <end position="22"/>
    </location>
</feature>
<evidence type="ECO:0000313" key="2">
    <source>
        <dbReference type="EMBL" id="CAB5031145.1"/>
    </source>
</evidence>
<dbReference type="EMBL" id="CAFBQU010000040">
    <property type="protein sequence ID" value="CAB5066844.1"/>
    <property type="molecule type" value="Genomic_DNA"/>
</dbReference>
<evidence type="ECO:0000313" key="3">
    <source>
        <dbReference type="EMBL" id="CAB5066844.1"/>
    </source>
</evidence>
<gene>
    <name evidence="2" type="ORF">UFOPK4098_01557</name>
    <name evidence="3" type="ORF">UFOPK4347_01295</name>
</gene>
<accession>A0A6J7UJX8</accession>
<name>A0A6J7UJX8_9ZZZZ</name>
<sequence length="160" mass="16624">MSKEESKPFAAATSGPLVAPTPPWPTVVTIFAPGSTAMPLSIEPPAPPPAVPPWLLPPAPPPTINVSIEVTPAGTIQVQLSSALKVSTVFVPTSADEGAHGANSVRTCFDGSEYSPVPILFTAATLKLYDVPSFRPVTTLSAPRTPGIQVEPPFDDCKTL</sequence>
<organism evidence="3">
    <name type="scientific">freshwater metagenome</name>
    <dbReference type="NCBI Taxonomy" id="449393"/>
    <lineage>
        <taxon>unclassified sequences</taxon>
        <taxon>metagenomes</taxon>
        <taxon>ecological metagenomes</taxon>
    </lineage>
</organism>